<protein>
    <submittedName>
        <fullName evidence="1">Uncharacterized protein</fullName>
    </submittedName>
</protein>
<dbReference type="Proteomes" id="UP000054337">
    <property type="component" value="Unassembled WGS sequence"/>
</dbReference>
<organism evidence="1 2">
    <name type="scientific">Bipolaris victoriae (strain FI3)</name>
    <name type="common">Victoria blight of oats agent</name>
    <name type="synonym">Cochliobolus victoriae</name>
    <dbReference type="NCBI Taxonomy" id="930091"/>
    <lineage>
        <taxon>Eukaryota</taxon>
        <taxon>Fungi</taxon>
        <taxon>Dikarya</taxon>
        <taxon>Ascomycota</taxon>
        <taxon>Pezizomycotina</taxon>
        <taxon>Dothideomycetes</taxon>
        <taxon>Pleosporomycetidae</taxon>
        <taxon>Pleosporales</taxon>
        <taxon>Pleosporineae</taxon>
        <taxon>Pleosporaceae</taxon>
        <taxon>Bipolaris</taxon>
    </lineage>
</organism>
<dbReference type="EMBL" id="KI968732">
    <property type="protein sequence ID" value="EUN27135.1"/>
    <property type="molecule type" value="Genomic_DNA"/>
</dbReference>
<dbReference type="AlphaFoldDB" id="W7EMJ7"/>
<proteinExistence type="predicted"/>
<dbReference type="HOGENOM" id="CLU_3055854_0_0_1"/>
<dbReference type="RefSeq" id="XP_014556736.1">
    <property type="nucleotide sequence ID" value="XM_014701250.1"/>
</dbReference>
<evidence type="ECO:0000313" key="2">
    <source>
        <dbReference type="Proteomes" id="UP000054337"/>
    </source>
</evidence>
<evidence type="ECO:0000313" key="1">
    <source>
        <dbReference type="EMBL" id="EUN27135.1"/>
    </source>
</evidence>
<reference evidence="1 2" key="1">
    <citation type="journal article" date="2013" name="PLoS Genet.">
        <title>Comparative genome structure, secondary metabolite, and effector coding capacity across Cochliobolus pathogens.</title>
        <authorList>
            <person name="Condon B.J."/>
            <person name="Leng Y."/>
            <person name="Wu D."/>
            <person name="Bushley K.E."/>
            <person name="Ohm R.A."/>
            <person name="Otillar R."/>
            <person name="Martin J."/>
            <person name="Schackwitz W."/>
            <person name="Grimwood J."/>
            <person name="MohdZainudin N."/>
            <person name="Xue C."/>
            <person name="Wang R."/>
            <person name="Manning V.A."/>
            <person name="Dhillon B."/>
            <person name="Tu Z.J."/>
            <person name="Steffenson B.J."/>
            <person name="Salamov A."/>
            <person name="Sun H."/>
            <person name="Lowry S."/>
            <person name="LaButti K."/>
            <person name="Han J."/>
            <person name="Copeland A."/>
            <person name="Lindquist E."/>
            <person name="Barry K."/>
            <person name="Schmutz J."/>
            <person name="Baker S.E."/>
            <person name="Ciuffetti L.M."/>
            <person name="Grigoriev I.V."/>
            <person name="Zhong S."/>
            <person name="Turgeon B.G."/>
        </authorList>
    </citation>
    <scope>NUCLEOTIDE SEQUENCE [LARGE SCALE GENOMIC DNA]</scope>
    <source>
        <strain evidence="1 2">FI3</strain>
    </source>
</reference>
<gene>
    <name evidence="1" type="ORF">COCVIDRAFT_99092</name>
</gene>
<sequence>VVMNENNHSPVDFDGMLGDQSISYYQKKYICHHFLPLLLCIEGRRHCHNVATQG</sequence>
<keyword evidence="2" id="KW-1185">Reference proteome</keyword>
<accession>W7EMJ7</accession>
<name>W7EMJ7_BIPV3</name>
<feature type="non-terminal residue" evidence="1">
    <location>
        <position position="1"/>
    </location>
</feature>
<dbReference type="GeneID" id="26260685"/>